<feature type="region of interest" description="Disordered" evidence="1">
    <location>
        <begin position="78"/>
        <end position="107"/>
    </location>
</feature>
<proteinExistence type="predicted"/>
<dbReference type="AlphaFoldDB" id="A0A9N7YA78"/>
<reference evidence="2" key="1">
    <citation type="submission" date="2020-03" db="EMBL/GenBank/DDBJ databases">
        <authorList>
            <person name="Weist P."/>
        </authorList>
    </citation>
    <scope>NUCLEOTIDE SEQUENCE</scope>
</reference>
<keyword evidence="3" id="KW-1185">Reference proteome</keyword>
<organism evidence="2 3">
    <name type="scientific">Pleuronectes platessa</name>
    <name type="common">European plaice</name>
    <dbReference type="NCBI Taxonomy" id="8262"/>
    <lineage>
        <taxon>Eukaryota</taxon>
        <taxon>Metazoa</taxon>
        <taxon>Chordata</taxon>
        <taxon>Craniata</taxon>
        <taxon>Vertebrata</taxon>
        <taxon>Euteleostomi</taxon>
        <taxon>Actinopterygii</taxon>
        <taxon>Neopterygii</taxon>
        <taxon>Teleostei</taxon>
        <taxon>Neoteleostei</taxon>
        <taxon>Acanthomorphata</taxon>
        <taxon>Carangaria</taxon>
        <taxon>Pleuronectiformes</taxon>
        <taxon>Pleuronectoidei</taxon>
        <taxon>Pleuronectidae</taxon>
        <taxon>Pleuronectes</taxon>
    </lineage>
</organism>
<evidence type="ECO:0000313" key="3">
    <source>
        <dbReference type="Proteomes" id="UP001153269"/>
    </source>
</evidence>
<evidence type="ECO:0000256" key="1">
    <source>
        <dbReference type="SAM" id="MobiDB-lite"/>
    </source>
</evidence>
<dbReference type="Proteomes" id="UP001153269">
    <property type="component" value="Unassembled WGS sequence"/>
</dbReference>
<evidence type="ECO:0000313" key="2">
    <source>
        <dbReference type="EMBL" id="CAB1418381.1"/>
    </source>
</evidence>
<gene>
    <name evidence="2" type="ORF">PLEPLA_LOCUS6205</name>
</gene>
<comment type="caution">
    <text evidence="2">The sequence shown here is derived from an EMBL/GenBank/DDBJ whole genome shotgun (WGS) entry which is preliminary data.</text>
</comment>
<feature type="compositionally biased region" description="Low complexity" evidence="1">
    <location>
        <begin position="78"/>
        <end position="88"/>
    </location>
</feature>
<feature type="region of interest" description="Disordered" evidence="1">
    <location>
        <begin position="33"/>
        <end position="54"/>
    </location>
</feature>
<dbReference type="EMBL" id="CADEAL010000320">
    <property type="protein sequence ID" value="CAB1418381.1"/>
    <property type="molecule type" value="Genomic_DNA"/>
</dbReference>
<protein>
    <submittedName>
        <fullName evidence="2">Uncharacterized protein</fullName>
    </submittedName>
</protein>
<name>A0A9N7YA78_PLEPL</name>
<accession>A0A9N7YA78</accession>
<sequence>MPPPCDCGPAPSRSSCTRPLLSFADAISLFGEASSTEEPFTQDRCLSSETPTSPRSQLLVFQASDSDSSRAFLSARATAAAATQLPAPKDNSPTQTRPLITSHIEST</sequence>
<feature type="compositionally biased region" description="Polar residues" evidence="1">
    <location>
        <begin position="91"/>
        <end position="107"/>
    </location>
</feature>